<proteinExistence type="inferred from homology"/>
<dbReference type="Pfam" id="PF19833">
    <property type="entry name" value="RecG_dom3_C"/>
    <property type="match status" value="1"/>
</dbReference>
<evidence type="ECO:0000256" key="2">
    <source>
        <dbReference type="ARBA" id="ARBA00017846"/>
    </source>
</evidence>
<evidence type="ECO:0000256" key="7">
    <source>
        <dbReference type="ARBA" id="ARBA00022840"/>
    </source>
</evidence>
<evidence type="ECO:0000313" key="19">
    <source>
        <dbReference type="Proteomes" id="UP000824125"/>
    </source>
</evidence>
<keyword evidence="8" id="KW-0238">DNA-binding</keyword>
<keyword evidence="9 15" id="KW-0233">DNA recombination</keyword>
<dbReference type="InterPro" id="IPR012340">
    <property type="entry name" value="NA-bd_OB-fold"/>
</dbReference>
<keyword evidence="7 15" id="KW-0067">ATP-binding</keyword>
<dbReference type="PANTHER" id="PTHR47964">
    <property type="entry name" value="ATP-DEPENDENT DNA HELICASE HOMOLOG RECG, CHLOROPLASTIC"/>
    <property type="match status" value="1"/>
</dbReference>
<feature type="domain" description="Helicase ATP-binding" evidence="16">
    <location>
        <begin position="268"/>
        <end position="429"/>
    </location>
</feature>
<dbReference type="PROSITE" id="PS51192">
    <property type="entry name" value="HELICASE_ATP_BIND_1"/>
    <property type="match status" value="1"/>
</dbReference>
<reference evidence="18" key="2">
    <citation type="journal article" date="2021" name="PeerJ">
        <title>Extensive microbial diversity within the chicken gut microbiome revealed by metagenomics and culture.</title>
        <authorList>
            <person name="Gilroy R."/>
            <person name="Ravi A."/>
            <person name="Getino M."/>
            <person name="Pursley I."/>
            <person name="Horton D.L."/>
            <person name="Alikhan N.F."/>
            <person name="Baker D."/>
            <person name="Gharbi K."/>
            <person name="Hall N."/>
            <person name="Watson M."/>
            <person name="Adriaenssens E.M."/>
            <person name="Foster-Nyarko E."/>
            <person name="Jarju S."/>
            <person name="Secka A."/>
            <person name="Antonio M."/>
            <person name="Oren A."/>
            <person name="Chaudhuri R.R."/>
            <person name="La Ragione R."/>
            <person name="Hildebrand F."/>
            <person name="Pallen M.J."/>
        </authorList>
    </citation>
    <scope>NUCLEOTIDE SEQUENCE</scope>
    <source>
        <strain evidence="18">CHK176-6737</strain>
    </source>
</reference>
<dbReference type="Proteomes" id="UP000824125">
    <property type="component" value="Unassembled WGS sequence"/>
</dbReference>
<dbReference type="InterPro" id="IPR011545">
    <property type="entry name" value="DEAD/DEAH_box_helicase_dom"/>
</dbReference>
<evidence type="ECO:0000256" key="1">
    <source>
        <dbReference type="ARBA" id="ARBA00007504"/>
    </source>
</evidence>
<dbReference type="InterPro" id="IPR027417">
    <property type="entry name" value="P-loop_NTPase"/>
</dbReference>
<comment type="function">
    <text evidence="15">Plays a critical role in recombination and DNA repair. Helps process Holliday junction intermediates to mature products by catalyzing branch migration. Has replication fork regression activity, unwinds stalled or blocked replication forks to make a HJ that can be resolved. Has a DNA unwinding activity characteristic of a DNA helicase with 3'-5' polarity.</text>
</comment>
<dbReference type="InterPro" id="IPR001650">
    <property type="entry name" value="Helicase_C-like"/>
</dbReference>
<comment type="catalytic activity">
    <reaction evidence="14 15">
        <text>ATP + H2O = ADP + phosphate + H(+)</text>
        <dbReference type="Rhea" id="RHEA:13065"/>
        <dbReference type="ChEBI" id="CHEBI:15377"/>
        <dbReference type="ChEBI" id="CHEBI:15378"/>
        <dbReference type="ChEBI" id="CHEBI:30616"/>
        <dbReference type="ChEBI" id="CHEBI:43474"/>
        <dbReference type="ChEBI" id="CHEBI:456216"/>
        <dbReference type="EC" id="5.6.2.4"/>
    </reaction>
</comment>
<dbReference type="AlphaFoldDB" id="A0A9D1SMW5"/>
<dbReference type="Gene3D" id="3.40.50.300">
    <property type="entry name" value="P-loop containing nucleotide triphosphate hydrolases"/>
    <property type="match status" value="2"/>
</dbReference>
<dbReference type="Pfam" id="PF00271">
    <property type="entry name" value="Helicase_C"/>
    <property type="match status" value="1"/>
</dbReference>
<dbReference type="NCBIfam" id="NF008168">
    <property type="entry name" value="PRK10917.2-2"/>
    <property type="match status" value="1"/>
</dbReference>
<dbReference type="SMART" id="SM00487">
    <property type="entry name" value="DEXDc"/>
    <property type="match status" value="1"/>
</dbReference>
<evidence type="ECO:0000256" key="12">
    <source>
        <dbReference type="ARBA" id="ARBA00034617"/>
    </source>
</evidence>
<accession>A0A9D1SMW5</accession>
<dbReference type="GO" id="GO:0003677">
    <property type="term" value="F:DNA binding"/>
    <property type="evidence" value="ECO:0007669"/>
    <property type="project" value="UniProtKB-KW"/>
</dbReference>
<dbReference type="PROSITE" id="PS51194">
    <property type="entry name" value="HELICASE_CTER"/>
    <property type="match status" value="1"/>
</dbReference>
<dbReference type="Gene3D" id="2.40.50.140">
    <property type="entry name" value="Nucleic acid-binding proteins"/>
    <property type="match status" value="1"/>
</dbReference>
<dbReference type="InterPro" id="IPR045562">
    <property type="entry name" value="RecG_dom3_C"/>
</dbReference>
<organism evidence="18 19">
    <name type="scientific">Candidatus Scybalenecus merdavium</name>
    <dbReference type="NCBI Taxonomy" id="2840939"/>
    <lineage>
        <taxon>Bacteria</taxon>
        <taxon>Bacillati</taxon>
        <taxon>Bacillota</taxon>
        <taxon>Clostridia</taxon>
        <taxon>Eubacteriales</taxon>
        <taxon>Oscillospiraceae</taxon>
        <taxon>Oscillospiraceae incertae sedis</taxon>
        <taxon>Candidatus Scybalenecus</taxon>
    </lineage>
</organism>
<dbReference type="EC" id="5.6.2.4" evidence="13 15"/>
<sequence>MKQNELEKDIQFVKGVGEKRAALFHKLGIFNVGDLLQYYPRAYLDKSDLKTAAQAEDGEKCALRCTMISAVTEHRIRRGLTLYKCSFSDGETVIRVTIFNNVYLAKALRIYEEYLLYGKIEKNLTWAAMSSPMIEPFAAADAITPVYAATERLSSKTIERIVKTALKEVQFTETLSEQLLVRFALAGKNFAMHEIHFPAGRKNLEEARRRLIFEELLVLNLGLGRMKGQKKSKTPVQIQTDYTGDFLKLLPFQLTNAQSAAIQDCVKDMQSGFCMNRLIQGDVGSGKTAVAEAVIYTAVRNGYQCALMAPTEILAAQHYASVGPVLGKAGVHTELLTGSTPAAEKRAIKARLASGETDLVIGTHAILQADVAFHDPGLVITDEQHRFGVEQRAMLSQKGSRLHTLVMSATPIPRTLALTIFGDLDISVLDEMPPGRVPVRTDVVTSAYHARIYKFIQQACRRGEQAYIVCPLVDEATQEEAGLKSATAYANELAAGPLAGLQVGLLHGKMKAKDKEKAMLDFAEGRTQVLVATTVIEVGVDVPAATIMLIENAERFGLSALHQLRGRVGRGKLQSYCILVSDAKGEAAKNRLHAMKTYTSGFQIAEVDLKMRGPGDFFGKRQNGLPQMKIADMAGDTETLLASKQAAEEILKNDFALQLPQNQMLKQAIDKMFQTKFVAN</sequence>
<evidence type="ECO:0000256" key="10">
    <source>
        <dbReference type="ARBA" id="ARBA00023204"/>
    </source>
</evidence>
<dbReference type="CDD" id="cd17992">
    <property type="entry name" value="DEXHc_RecG"/>
    <property type="match status" value="1"/>
</dbReference>
<dbReference type="Pfam" id="PF00270">
    <property type="entry name" value="DEAD"/>
    <property type="match status" value="1"/>
</dbReference>
<evidence type="ECO:0000313" key="18">
    <source>
        <dbReference type="EMBL" id="HIU68837.1"/>
    </source>
</evidence>
<dbReference type="InterPro" id="IPR014001">
    <property type="entry name" value="Helicase_ATP-bd"/>
</dbReference>
<evidence type="ECO:0000256" key="6">
    <source>
        <dbReference type="ARBA" id="ARBA00022806"/>
    </source>
</evidence>
<comment type="similarity">
    <text evidence="1 15">Belongs to the helicase family. RecG subfamily.</text>
</comment>
<dbReference type="EMBL" id="DVNM01000015">
    <property type="protein sequence ID" value="HIU68837.1"/>
    <property type="molecule type" value="Genomic_DNA"/>
</dbReference>
<comment type="catalytic activity">
    <reaction evidence="12 15">
        <text>Couples ATP hydrolysis with the unwinding of duplex DNA by translocating in the 3'-5' direction.</text>
        <dbReference type="EC" id="5.6.2.4"/>
    </reaction>
</comment>
<evidence type="ECO:0000256" key="13">
    <source>
        <dbReference type="ARBA" id="ARBA00034808"/>
    </source>
</evidence>
<feature type="domain" description="Helicase C-terminal" evidence="17">
    <location>
        <begin position="451"/>
        <end position="615"/>
    </location>
</feature>
<keyword evidence="4 15" id="KW-0227">DNA damage</keyword>
<evidence type="ECO:0000256" key="15">
    <source>
        <dbReference type="RuleBase" id="RU363016"/>
    </source>
</evidence>
<keyword evidence="3 15" id="KW-0547">Nucleotide-binding</keyword>
<evidence type="ECO:0000256" key="8">
    <source>
        <dbReference type="ARBA" id="ARBA00023125"/>
    </source>
</evidence>
<name>A0A9D1SMW5_9FIRM</name>
<dbReference type="SUPFAM" id="SSF50249">
    <property type="entry name" value="Nucleic acid-binding proteins"/>
    <property type="match status" value="1"/>
</dbReference>
<reference evidence="18" key="1">
    <citation type="submission" date="2020-10" db="EMBL/GenBank/DDBJ databases">
        <authorList>
            <person name="Gilroy R."/>
        </authorList>
    </citation>
    <scope>NUCLEOTIDE SEQUENCE</scope>
    <source>
        <strain evidence="18">CHK176-6737</strain>
    </source>
</reference>
<dbReference type="GO" id="GO:0043138">
    <property type="term" value="F:3'-5' DNA helicase activity"/>
    <property type="evidence" value="ECO:0007669"/>
    <property type="project" value="UniProtKB-EC"/>
</dbReference>
<evidence type="ECO:0000256" key="4">
    <source>
        <dbReference type="ARBA" id="ARBA00022763"/>
    </source>
</evidence>
<dbReference type="GO" id="GO:0005524">
    <property type="term" value="F:ATP binding"/>
    <property type="evidence" value="ECO:0007669"/>
    <property type="project" value="UniProtKB-KW"/>
</dbReference>
<keyword evidence="10 15" id="KW-0234">DNA repair</keyword>
<dbReference type="GO" id="GO:0016787">
    <property type="term" value="F:hydrolase activity"/>
    <property type="evidence" value="ECO:0007669"/>
    <property type="project" value="UniProtKB-KW"/>
</dbReference>
<dbReference type="InterPro" id="IPR047112">
    <property type="entry name" value="RecG/Mfd"/>
</dbReference>
<evidence type="ECO:0000256" key="3">
    <source>
        <dbReference type="ARBA" id="ARBA00022741"/>
    </source>
</evidence>
<dbReference type="GO" id="GO:0006281">
    <property type="term" value="P:DNA repair"/>
    <property type="evidence" value="ECO:0007669"/>
    <property type="project" value="UniProtKB-UniRule"/>
</dbReference>
<protein>
    <recommendedName>
        <fullName evidence="2 15">ATP-dependent DNA helicase RecG</fullName>
        <ecNumber evidence="13 15">5.6.2.4</ecNumber>
    </recommendedName>
</protein>
<dbReference type="PANTHER" id="PTHR47964:SF1">
    <property type="entry name" value="ATP-DEPENDENT DNA HELICASE HOMOLOG RECG, CHLOROPLASTIC"/>
    <property type="match status" value="1"/>
</dbReference>
<dbReference type="InterPro" id="IPR033454">
    <property type="entry name" value="RecG_wedge"/>
</dbReference>
<dbReference type="NCBIfam" id="NF008165">
    <property type="entry name" value="PRK10917.1-3"/>
    <property type="match status" value="1"/>
</dbReference>
<evidence type="ECO:0000259" key="16">
    <source>
        <dbReference type="PROSITE" id="PS51192"/>
    </source>
</evidence>
<evidence type="ECO:0000256" key="11">
    <source>
        <dbReference type="ARBA" id="ARBA00023235"/>
    </source>
</evidence>
<dbReference type="SUPFAM" id="SSF52540">
    <property type="entry name" value="P-loop containing nucleoside triphosphate hydrolases"/>
    <property type="match status" value="2"/>
</dbReference>
<keyword evidence="6 15" id="KW-0347">Helicase</keyword>
<evidence type="ECO:0000256" key="9">
    <source>
        <dbReference type="ARBA" id="ARBA00023172"/>
    </source>
</evidence>
<gene>
    <name evidence="18" type="primary">recG</name>
    <name evidence="18" type="ORF">IAD23_02620</name>
</gene>
<keyword evidence="5 15" id="KW-0378">Hydrolase</keyword>
<evidence type="ECO:0000259" key="17">
    <source>
        <dbReference type="PROSITE" id="PS51194"/>
    </source>
</evidence>
<dbReference type="NCBIfam" id="TIGR00643">
    <property type="entry name" value="recG"/>
    <property type="match status" value="1"/>
</dbReference>
<evidence type="ECO:0000256" key="5">
    <source>
        <dbReference type="ARBA" id="ARBA00022801"/>
    </source>
</evidence>
<dbReference type="GO" id="GO:0006310">
    <property type="term" value="P:DNA recombination"/>
    <property type="evidence" value="ECO:0007669"/>
    <property type="project" value="UniProtKB-UniRule"/>
</dbReference>
<keyword evidence="11" id="KW-0413">Isomerase</keyword>
<comment type="caution">
    <text evidence="18">The sequence shown here is derived from an EMBL/GenBank/DDBJ whole genome shotgun (WGS) entry which is preliminary data.</text>
</comment>
<evidence type="ECO:0000256" key="14">
    <source>
        <dbReference type="ARBA" id="ARBA00048988"/>
    </source>
</evidence>
<dbReference type="InterPro" id="IPR004609">
    <property type="entry name" value="ATP-dep_DNA_helicase_RecG"/>
</dbReference>
<dbReference type="SMART" id="SM00490">
    <property type="entry name" value="HELICc"/>
    <property type="match status" value="1"/>
</dbReference>
<dbReference type="Pfam" id="PF17191">
    <property type="entry name" value="RecG_wedge"/>
    <property type="match status" value="1"/>
</dbReference>